<proteinExistence type="inferred from homology"/>
<evidence type="ECO:0000256" key="4">
    <source>
        <dbReference type="ARBA" id="ARBA00022729"/>
    </source>
</evidence>
<dbReference type="GO" id="GO:1901359">
    <property type="term" value="F:tungstate binding"/>
    <property type="evidence" value="ECO:0007669"/>
    <property type="project" value="UniProtKB-ARBA"/>
</dbReference>
<dbReference type="STRING" id="1120975.SAMN02746064_00185"/>
<dbReference type="OrthoDB" id="9785015at2"/>
<evidence type="ECO:0000256" key="2">
    <source>
        <dbReference type="ARBA" id="ARBA00022505"/>
    </source>
</evidence>
<keyword evidence="8" id="KW-1185">Reference proteome</keyword>
<evidence type="ECO:0000256" key="1">
    <source>
        <dbReference type="ARBA" id="ARBA00009175"/>
    </source>
</evidence>
<dbReference type="PANTHER" id="PTHR30632:SF0">
    <property type="entry name" value="SULFATE-BINDING PROTEIN"/>
    <property type="match status" value="1"/>
</dbReference>
<dbReference type="PROSITE" id="PS51257">
    <property type="entry name" value="PROKAR_LIPOPROTEIN"/>
    <property type="match status" value="1"/>
</dbReference>
<evidence type="ECO:0000256" key="6">
    <source>
        <dbReference type="SAM" id="SignalP"/>
    </source>
</evidence>
<sequence>MKFKISFFIVPVLFAILSFGCTSATNGSNGDINLTISAASSLKDALDEVIDSYKAIHDDVNIIANYGSSGSLMSQINEGAKVDLFISAAQSQMDALHDRGLLLEETRSNILQNSLVFIIAKGKPTITLDDIKTEDLETIAIGETNSVPAGQYAKEAFEKLGLYEDMEDKLLFAKDVRTVLRWVESNNVQGGIVYSSDASISDKVEISFTIPPESHAPITYPAAVIKDSSSEDVAKVFLDYLRGEEASEIFEYFGFQTAK</sequence>
<dbReference type="GO" id="GO:0015689">
    <property type="term" value="P:molybdate ion transport"/>
    <property type="evidence" value="ECO:0007669"/>
    <property type="project" value="InterPro"/>
</dbReference>
<evidence type="ECO:0000313" key="7">
    <source>
        <dbReference type="EMBL" id="SHE29256.1"/>
    </source>
</evidence>
<evidence type="ECO:0000256" key="5">
    <source>
        <dbReference type="PIRSR" id="PIRSR004846-1"/>
    </source>
</evidence>
<feature type="binding site" evidence="5">
    <location>
        <position position="41"/>
    </location>
    <ligand>
        <name>molybdate</name>
        <dbReference type="ChEBI" id="CHEBI:36264"/>
    </ligand>
</feature>
<dbReference type="PIRSF" id="PIRSF004846">
    <property type="entry name" value="ModA"/>
    <property type="match status" value="1"/>
</dbReference>
<reference evidence="7 8" key="1">
    <citation type="submission" date="2016-11" db="EMBL/GenBank/DDBJ databases">
        <authorList>
            <person name="Jaros S."/>
            <person name="Januszkiewicz K."/>
            <person name="Wedrychowicz H."/>
        </authorList>
    </citation>
    <scope>NUCLEOTIDE SEQUENCE [LARGE SCALE GENOMIC DNA]</scope>
    <source>
        <strain evidence="7 8">DSM 14828</strain>
    </source>
</reference>
<dbReference type="InterPro" id="IPR050682">
    <property type="entry name" value="ModA/WtpA"/>
</dbReference>
<dbReference type="FunFam" id="3.40.190.10:FF:000035">
    <property type="entry name" value="Molybdate ABC transporter substrate-binding protein"/>
    <property type="match status" value="1"/>
</dbReference>
<name>A0A1M4SAM0_9FIRM</name>
<protein>
    <submittedName>
        <fullName evidence="7">Molybdate transport system substrate-binding protein</fullName>
    </submittedName>
</protein>
<gene>
    <name evidence="7" type="ORF">SAMN02746064_00185</name>
</gene>
<dbReference type="EMBL" id="FQTU01000001">
    <property type="protein sequence ID" value="SHE29256.1"/>
    <property type="molecule type" value="Genomic_DNA"/>
</dbReference>
<dbReference type="Gene3D" id="3.40.190.10">
    <property type="entry name" value="Periplasmic binding protein-like II"/>
    <property type="match status" value="2"/>
</dbReference>
<feature type="signal peptide" evidence="6">
    <location>
        <begin position="1"/>
        <end position="24"/>
    </location>
</feature>
<dbReference type="GO" id="GO:0046872">
    <property type="term" value="F:metal ion binding"/>
    <property type="evidence" value="ECO:0007669"/>
    <property type="project" value="UniProtKB-KW"/>
</dbReference>
<feature type="binding site" evidence="5">
    <location>
        <position position="149"/>
    </location>
    <ligand>
        <name>molybdate</name>
        <dbReference type="ChEBI" id="CHEBI:36264"/>
    </ligand>
</feature>
<keyword evidence="2 5" id="KW-0500">Molybdenum</keyword>
<dbReference type="PANTHER" id="PTHR30632">
    <property type="entry name" value="MOLYBDATE-BINDING PERIPLASMIC PROTEIN"/>
    <property type="match status" value="1"/>
</dbReference>
<dbReference type="NCBIfam" id="TIGR01256">
    <property type="entry name" value="modA"/>
    <property type="match status" value="1"/>
</dbReference>
<dbReference type="RefSeq" id="WP_073269185.1">
    <property type="nucleotide sequence ID" value="NZ_FQTU01000001.1"/>
</dbReference>
<feature type="binding site" evidence="5">
    <location>
        <position position="176"/>
    </location>
    <ligand>
        <name>molybdate</name>
        <dbReference type="ChEBI" id="CHEBI:36264"/>
    </ligand>
</feature>
<dbReference type="SUPFAM" id="SSF53850">
    <property type="entry name" value="Periplasmic binding protein-like II"/>
    <property type="match status" value="1"/>
</dbReference>
<accession>A0A1M4SAM0</accession>
<dbReference type="GO" id="GO:0030973">
    <property type="term" value="F:molybdate ion binding"/>
    <property type="evidence" value="ECO:0007669"/>
    <property type="project" value="TreeGrafter"/>
</dbReference>
<keyword evidence="4 6" id="KW-0732">Signal</keyword>
<dbReference type="Pfam" id="PF13531">
    <property type="entry name" value="SBP_bac_11"/>
    <property type="match status" value="1"/>
</dbReference>
<feature type="binding site" evidence="5">
    <location>
        <position position="194"/>
    </location>
    <ligand>
        <name>molybdate</name>
        <dbReference type="ChEBI" id="CHEBI:36264"/>
    </ligand>
</feature>
<dbReference type="InterPro" id="IPR005950">
    <property type="entry name" value="ModA"/>
</dbReference>
<keyword evidence="3 5" id="KW-0479">Metal-binding</keyword>
<dbReference type="AlphaFoldDB" id="A0A1M4SAM0"/>
<feature type="chain" id="PRO_5012928597" evidence="6">
    <location>
        <begin position="25"/>
        <end position="259"/>
    </location>
</feature>
<evidence type="ECO:0000256" key="3">
    <source>
        <dbReference type="ARBA" id="ARBA00022723"/>
    </source>
</evidence>
<comment type="similarity">
    <text evidence="1">Belongs to the bacterial solute-binding protein ModA family.</text>
</comment>
<evidence type="ECO:0000313" key="8">
    <source>
        <dbReference type="Proteomes" id="UP000184251"/>
    </source>
</evidence>
<feature type="binding site" evidence="5">
    <location>
        <position position="69"/>
    </location>
    <ligand>
        <name>molybdate</name>
        <dbReference type="ChEBI" id="CHEBI:36264"/>
    </ligand>
</feature>
<organism evidence="7 8">
    <name type="scientific">Alkalibacter saccharofermentans DSM 14828</name>
    <dbReference type="NCBI Taxonomy" id="1120975"/>
    <lineage>
        <taxon>Bacteria</taxon>
        <taxon>Bacillati</taxon>
        <taxon>Bacillota</taxon>
        <taxon>Clostridia</taxon>
        <taxon>Eubacteriales</taxon>
        <taxon>Eubacteriaceae</taxon>
        <taxon>Alkalibacter</taxon>
    </lineage>
</organism>
<dbReference type="Proteomes" id="UP000184251">
    <property type="component" value="Unassembled WGS sequence"/>
</dbReference>